<comment type="caution">
    <text evidence="1">The sequence shown here is derived from an EMBL/GenBank/DDBJ whole genome shotgun (WGS) entry which is preliminary data.</text>
</comment>
<dbReference type="EMBL" id="WNDP01000051">
    <property type="protein sequence ID" value="KAF1024873.1"/>
    <property type="molecule type" value="Genomic_DNA"/>
</dbReference>
<evidence type="ECO:0000313" key="1">
    <source>
        <dbReference type="EMBL" id="KAF1024873.1"/>
    </source>
</evidence>
<reference evidence="2" key="1">
    <citation type="journal article" date="2020" name="MBio">
        <title>Horizontal gene transfer to a defensive symbiont with a reduced genome amongst a multipartite beetle microbiome.</title>
        <authorList>
            <person name="Waterworth S.C."/>
            <person name="Florez L.V."/>
            <person name="Rees E.R."/>
            <person name="Hertweck C."/>
            <person name="Kaltenpoth M."/>
            <person name="Kwan J.C."/>
        </authorList>
    </citation>
    <scope>NUCLEOTIDE SEQUENCE [LARGE SCALE GENOMIC DNA]</scope>
</reference>
<accession>A0A833PFC9</accession>
<evidence type="ECO:0000313" key="2">
    <source>
        <dbReference type="Proteomes" id="UP000490535"/>
    </source>
</evidence>
<gene>
    <name evidence="1" type="ORF">GAK29_02291</name>
</gene>
<name>A0A833PFC9_ACIBZ</name>
<sequence>MNKTVVVIGLLSILTVACSKNKPHDNAEHQAEKVVEEKPLKAANSDDCFKLEANKQFTLNNSDETEIQIVPTTFNDQNAIAIVRQGAGVRTDYIYDLTGRTMLANLDYGIAALGSNPNDVLVKTTYQAPLPTFPSNLKPHQKFQMTYNAVIESQVDNTDKSENNKTVDIEFVGFENLSLIDNDNNTLKFHNACHFVSQIGDGTLDEWYAEGYGQIKYIKRKANGEVKSSEAIGDDPEPQSK</sequence>
<dbReference type="AlphaFoldDB" id="A0A833PFC9"/>
<organism evidence="1 2">
    <name type="scientific">Acinetobacter bereziniae</name>
    <name type="common">Acinetobacter genomosp. 10</name>
    <dbReference type="NCBI Taxonomy" id="106648"/>
    <lineage>
        <taxon>Bacteria</taxon>
        <taxon>Pseudomonadati</taxon>
        <taxon>Pseudomonadota</taxon>
        <taxon>Gammaproteobacteria</taxon>
        <taxon>Moraxellales</taxon>
        <taxon>Moraxellaceae</taxon>
        <taxon>Acinetobacter</taxon>
    </lineage>
</organism>
<dbReference type="Proteomes" id="UP000490535">
    <property type="component" value="Unassembled WGS sequence"/>
</dbReference>
<protein>
    <recommendedName>
        <fullName evidence="3">Lipoprotein</fullName>
    </recommendedName>
</protein>
<proteinExistence type="predicted"/>
<dbReference type="PROSITE" id="PS51257">
    <property type="entry name" value="PROKAR_LIPOPROTEIN"/>
    <property type="match status" value="1"/>
</dbReference>
<evidence type="ECO:0008006" key="3">
    <source>
        <dbReference type="Google" id="ProtNLM"/>
    </source>
</evidence>